<dbReference type="OrthoDB" id="1523398at2"/>
<evidence type="ECO:0000313" key="3">
    <source>
        <dbReference type="EMBL" id="EAW30936.1"/>
    </source>
</evidence>
<comment type="caution">
    <text evidence="3">The sequence shown here is derived from an EMBL/GenBank/DDBJ whole genome shotgun (WGS) entry which is preliminary data.</text>
</comment>
<dbReference type="GO" id="GO:0016491">
    <property type="term" value="F:oxidoreductase activity"/>
    <property type="evidence" value="ECO:0007669"/>
    <property type="project" value="UniProtKB-KW"/>
</dbReference>
<evidence type="ECO:0000259" key="2">
    <source>
        <dbReference type="Pfam" id="PF03807"/>
    </source>
</evidence>
<feature type="domain" description="Pyrroline-5-carboxylate reductase catalytic N-terminal" evidence="2">
    <location>
        <begin position="28"/>
        <end position="119"/>
    </location>
</feature>
<accession>A0YDQ2</accession>
<dbReference type="SUPFAM" id="SSF51735">
    <property type="entry name" value="NAD(P)-binding Rossmann-fold domains"/>
    <property type="match status" value="1"/>
</dbReference>
<organism evidence="3 4">
    <name type="scientific">marine gamma proteobacterium HTCC2143</name>
    <dbReference type="NCBI Taxonomy" id="247633"/>
    <lineage>
        <taxon>Bacteria</taxon>
        <taxon>Pseudomonadati</taxon>
        <taxon>Pseudomonadota</taxon>
        <taxon>Gammaproteobacteria</taxon>
        <taxon>Cellvibrionales</taxon>
        <taxon>Spongiibacteraceae</taxon>
        <taxon>BD1-7 clade</taxon>
    </lineage>
</organism>
<dbReference type="Gene3D" id="3.40.50.720">
    <property type="entry name" value="NAD(P)-binding Rossmann-like Domain"/>
    <property type="match status" value="1"/>
</dbReference>
<dbReference type="STRING" id="247633.GP2143_10077"/>
<evidence type="ECO:0000313" key="4">
    <source>
        <dbReference type="Proteomes" id="UP000004931"/>
    </source>
</evidence>
<dbReference type="Proteomes" id="UP000004931">
    <property type="component" value="Unassembled WGS sequence"/>
</dbReference>
<dbReference type="AlphaFoldDB" id="A0YDQ2"/>
<dbReference type="Pfam" id="PF03807">
    <property type="entry name" value="F420_oxidored"/>
    <property type="match status" value="1"/>
</dbReference>
<keyword evidence="4" id="KW-1185">Reference proteome</keyword>
<dbReference type="eggNOG" id="COG2085">
    <property type="taxonomic scope" value="Bacteria"/>
</dbReference>
<sequence length="232" mass="24514">MIVSAMMAVVIGLLPLTASAVETEKPLKIGIIGAGLIGGSVGVLWAKAGHEVFFSSRHPEELGDLLKQAGPSAKVGTPAEAALFGDVVFVAVPYHAMPKVGKDLLPLLNDKIVIDCGNPYPSRDGEMAVEALKKGTGIASAEFFPGVRLVRAYNSISYKSITTQAHREGQLMAIPMAGDDQKAVDVTMALIKDSGFDPVFVGPLSRAREFDNRSAMYGRQGTAQELKDGFGL</sequence>
<keyword evidence="1" id="KW-0560">Oxidoreductase</keyword>
<reference evidence="3 4" key="1">
    <citation type="journal article" date="2010" name="J. Bacteriol.">
        <title>Genome sequence of the oligotrophic marine Gammaproteobacterium HTCC2143, isolated from the Oregon Coast.</title>
        <authorList>
            <person name="Oh H.M."/>
            <person name="Kang I."/>
            <person name="Ferriera S."/>
            <person name="Giovannoni S.J."/>
            <person name="Cho J.C."/>
        </authorList>
    </citation>
    <scope>NUCLEOTIDE SEQUENCE [LARGE SCALE GENOMIC DNA]</scope>
    <source>
        <strain evidence="3 4">HTCC2143</strain>
    </source>
</reference>
<dbReference type="EMBL" id="AAVT01000005">
    <property type="protein sequence ID" value="EAW30936.1"/>
    <property type="molecule type" value="Genomic_DNA"/>
</dbReference>
<proteinExistence type="predicted"/>
<protein>
    <submittedName>
        <fullName evidence="3">NADP oxidoreductase, coenzyme F420-dependent:6-phosphogluconate dehydrogenase, NAD-binding protein</fullName>
    </submittedName>
</protein>
<dbReference type="InterPro" id="IPR028939">
    <property type="entry name" value="P5C_Rdtase_cat_N"/>
</dbReference>
<evidence type="ECO:0000256" key="1">
    <source>
        <dbReference type="ARBA" id="ARBA00023002"/>
    </source>
</evidence>
<gene>
    <name evidence="3" type="ORF">GP2143_10077</name>
</gene>
<name>A0YDQ2_9GAMM</name>
<dbReference type="InterPro" id="IPR036291">
    <property type="entry name" value="NAD(P)-bd_dom_sf"/>
</dbReference>
<dbReference type="InterPro" id="IPR051267">
    <property type="entry name" value="STEAP_metalloreductase"/>
</dbReference>
<dbReference type="PANTHER" id="PTHR14239">
    <property type="entry name" value="DUDULIN-RELATED"/>
    <property type="match status" value="1"/>
</dbReference>